<name>A0A645AG38_9ZZZZ</name>
<comment type="caution">
    <text evidence="1">The sequence shown here is derived from an EMBL/GenBank/DDBJ whole genome shotgun (WGS) entry which is preliminary data.</text>
</comment>
<organism evidence="1">
    <name type="scientific">bioreactor metagenome</name>
    <dbReference type="NCBI Taxonomy" id="1076179"/>
    <lineage>
        <taxon>unclassified sequences</taxon>
        <taxon>metagenomes</taxon>
        <taxon>ecological metagenomes</taxon>
    </lineage>
</organism>
<gene>
    <name evidence="1" type="ORF">SDC9_98916</name>
</gene>
<reference evidence="1" key="1">
    <citation type="submission" date="2019-08" db="EMBL/GenBank/DDBJ databases">
        <authorList>
            <person name="Kucharzyk K."/>
            <person name="Murdoch R.W."/>
            <person name="Higgins S."/>
            <person name="Loffler F."/>
        </authorList>
    </citation>
    <scope>NUCLEOTIDE SEQUENCE</scope>
</reference>
<protein>
    <submittedName>
        <fullName evidence="1">Uncharacterized protein</fullName>
    </submittedName>
</protein>
<accession>A0A645AG38</accession>
<dbReference type="AlphaFoldDB" id="A0A645AG38"/>
<evidence type="ECO:0000313" key="1">
    <source>
        <dbReference type="EMBL" id="MPM52160.1"/>
    </source>
</evidence>
<sequence>MQKPLHNADFFLVAEAHILDFLVEVERERIGEFRNSLGAILLVKACGIAQQINCAHVVIIKHFAG</sequence>
<proteinExistence type="predicted"/>
<dbReference type="EMBL" id="VSSQ01013736">
    <property type="protein sequence ID" value="MPM52160.1"/>
    <property type="molecule type" value="Genomic_DNA"/>
</dbReference>